<evidence type="ECO:0000256" key="1">
    <source>
        <dbReference type="SAM" id="Phobius"/>
    </source>
</evidence>
<keyword evidence="1" id="KW-0472">Membrane</keyword>
<accession>H0HX48</accession>
<keyword evidence="1" id="KW-0812">Transmembrane</keyword>
<reference evidence="2 3" key="1">
    <citation type="journal article" date="2012" name="J. Bacteriol.">
        <title>Draft Genome Sequence of Mesorhizobium alhagi CCNWXJ12-2T, a Novel Salt-Resistant Species Isolated from the Desert of Northwestern China.</title>
        <authorList>
            <person name="Zhou M."/>
            <person name="Chen W."/>
            <person name="Chen H."/>
            <person name="Wei G."/>
        </authorList>
    </citation>
    <scope>NUCLEOTIDE SEQUENCE [LARGE SCALE GENOMIC DNA]</scope>
    <source>
        <strain evidence="2 3">CCNWXJ12-2</strain>
    </source>
</reference>
<sequence>MIGVSLIGNVSADSVGMIVVLVTLITIVGAADS</sequence>
<proteinExistence type="predicted"/>
<evidence type="ECO:0000313" key="3">
    <source>
        <dbReference type="Proteomes" id="UP000003250"/>
    </source>
</evidence>
<evidence type="ECO:0000313" key="2">
    <source>
        <dbReference type="EMBL" id="EHK54645.1"/>
    </source>
</evidence>
<gene>
    <name evidence="2" type="ORF">MAXJ12_23837</name>
</gene>
<dbReference type="AlphaFoldDB" id="H0HX48"/>
<protein>
    <submittedName>
        <fullName evidence="2">Uncharacterized protein</fullName>
    </submittedName>
</protein>
<name>H0HX48_9HYPH</name>
<dbReference type="EMBL" id="AHAM01000204">
    <property type="protein sequence ID" value="EHK54645.1"/>
    <property type="molecule type" value="Genomic_DNA"/>
</dbReference>
<feature type="transmembrane region" description="Helical" evidence="1">
    <location>
        <begin position="6"/>
        <end position="31"/>
    </location>
</feature>
<organism evidence="2 3">
    <name type="scientific">Mesorhizobium alhagi CCNWXJ12-2</name>
    <dbReference type="NCBI Taxonomy" id="1107882"/>
    <lineage>
        <taxon>Bacteria</taxon>
        <taxon>Pseudomonadati</taxon>
        <taxon>Pseudomonadota</taxon>
        <taxon>Alphaproteobacteria</taxon>
        <taxon>Hyphomicrobiales</taxon>
        <taxon>Phyllobacteriaceae</taxon>
        <taxon>Allomesorhizobium</taxon>
    </lineage>
</organism>
<dbReference type="Proteomes" id="UP000003250">
    <property type="component" value="Unassembled WGS sequence"/>
</dbReference>
<keyword evidence="1" id="KW-1133">Transmembrane helix</keyword>
<keyword evidence="3" id="KW-1185">Reference proteome</keyword>